<accession>A0AA49X398</accession>
<reference evidence="2" key="1">
    <citation type="submission" date="2023-08" db="EMBL/GenBank/DDBJ databases">
        <title>Complete sequence of a beet oak leaf virus isolate from the United States.</title>
        <authorList>
            <person name="Wintermantel W.M."/>
            <person name="Jenkins Hladky L.L."/>
            <person name="Mollov D."/>
            <person name="Fei Z."/>
        </authorList>
    </citation>
    <scope>NUCLEOTIDE SEQUENCE</scope>
    <source>
        <strain evidence="2">California</strain>
    </source>
</reference>
<organism evidence="2">
    <name type="scientific">Beet oak leaf virus</name>
    <dbReference type="NCBI Taxonomy" id="3054764"/>
    <lineage>
        <taxon>Viruses</taxon>
        <taxon>Riboviria</taxon>
    </lineage>
</organism>
<name>A0AA49X398_9VIRU</name>
<protein>
    <submittedName>
        <fullName evidence="2">ORF4 protein</fullName>
    </submittedName>
</protein>
<dbReference type="EMBL" id="OR397270">
    <property type="protein sequence ID" value="WLJ21679.1"/>
    <property type="molecule type" value="Genomic_RNA"/>
</dbReference>
<sequence length="227" mass="26139">MDPNKNIPLVITSPRKVNEFQRLLETIEDPARNRSKSLPWQKLWKIRQESIEDVRSFLRRYSISTICSFHTDLEGEMDCISFMIIRPHLKISGDQDVLKNVLGFNICWTCTKSIISAPDHIVEIQRLLYLSQIHQMYPADVGFRDVSKVFSPHGAVSVKLYEGDVYETDSDTVHNLGVDISTPTTNSNSIKMVSIDAFLKDDVYESSSPKVEDPEEDLMWKNPWDMQ</sequence>
<evidence type="ECO:0000256" key="1">
    <source>
        <dbReference type="SAM" id="MobiDB-lite"/>
    </source>
</evidence>
<feature type="region of interest" description="Disordered" evidence="1">
    <location>
        <begin position="207"/>
        <end position="227"/>
    </location>
</feature>
<evidence type="ECO:0000313" key="2">
    <source>
        <dbReference type="EMBL" id="WLJ21679.1"/>
    </source>
</evidence>
<proteinExistence type="predicted"/>